<dbReference type="NCBIfam" id="TIGR04183">
    <property type="entry name" value="Por_Secre_tail"/>
    <property type="match status" value="1"/>
</dbReference>
<dbReference type="Proteomes" id="UP000248745">
    <property type="component" value="Unassembled WGS sequence"/>
</dbReference>
<name>A0A2W2AJ02_9BACT</name>
<evidence type="ECO:0000259" key="2">
    <source>
        <dbReference type="Pfam" id="PF18962"/>
    </source>
</evidence>
<feature type="chain" id="PRO_5016146428" description="Secretion system C-terminal sorting domain-containing protein" evidence="1">
    <location>
        <begin position="22"/>
        <end position="240"/>
    </location>
</feature>
<accession>A0A2W2AJ02</accession>
<evidence type="ECO:0000256" key="1">
    <source>
        <dbReference type="SAM" id="SignalP"/>
    </source>
</evidence>
<keyword evidence="4" id="KW-1185">Reference proteome</keyword>
<dbReference type="RefSeq" id="WP_110999731.1">
    <property type="nucleotide sequence ID" value="NZ_QKTW01000019.1"/>
</dbReference>
<evidence type="ECO:0000313" key="4">
    <source>
        <dbReference type="Proteomes" id="UP000248745"/>
    </source>
</evidence>
<gene>
    <name evidence="3" type="ORF">DN068_14915</name>
</gene>
<dbReference type="InterPro" id="IPR026444">
    <property type="entry name" value="Secre_tail"/>
</dbReference>
<dbReference type="AlphaFoldDB" id="A0A2W2AJ02"/>
<protein>
    <recommendedName>
        <fullName evidence="2">Secretion system C-terminal sorting domain-containing protein</fullName>
    </recommendedName>
</protein>
<comment type="caution">
    <text evidence="3">The sequence shown here is derived from an EMBL/GenBank/DDBJ whole genome shotgun (WGS) entry which is preliminary data.</text>
</comment>
<feature type="signal peptide" evidence="1">
    <location>
        <begin position="1"/>
        <end position="21"/>
    </location>
</feature>
<keyword evidence="1" id="KW-0732">Signal</keyword>
<evidence type="ECO:0000313" key="3">
    <source>
        <dbReference type="EMBL" id="PZF72220.1"/>
    </source>
</evidence>
<sequence length="240" mass="25757">MKKFLLMAIGCVALAGSTVKAQTSFTTPYDTVTVNYVLGGGTVNVANDITNISNSAIKINWKVVSHNLPNDWLVGNWTGLCDNVTCYSTSNPIANTVTSADYPPNSKNGDFHLQLSAPLTATQGLFYITVNLSSTGGGTKNITFVFRTATSTAVPNIGKSSDDVKLYPNPAHNSVNVEFDPNAGVKLISVYNLIGKPVSTFRVNGSSAQLDISDIPAGVYFIRLMDAQNHVLDTRKFTRQ</sequence>
<feature type="domain" description="Secretion system C-terminal sorting" evidence="2">
    <location>
        <begin position="166"/>
        <end position="231"/>
    </location>
</feature>
<dbReference type="Pfam" id="PF18962">
    <property type="entry name" value="Por_Secre_tail"/>
    <property type="match status" value="1"/>
</dbReference>
<reference evidence="3 4" key="1">
    <citation type="submission" date="2018-06" db="EMBL/GenBank/DDBJ databases">
        <title>Mucibacter soli gen. nov., sp. nov., a new member of the family Chitinophagaceae producing mucin.</title>
        <authorList>
            <person name="Kim M.-K."/>
            <person name="Park S."/>
            <person name="Kim T.-S."/>
            <person name="Joung Y."/>
            <person name="Han J.-H."/>
            <person name="Kim S.B."/>
        </authorList>
    </citation>
    <scope>NUCLEOTIDE SEQUENCE [LARGE SCALE GENOMIC DNA]</scope>
    <source>
        <strain evidence="3 4">R1-15</strain>
    </source>
</reference>
<proteinExistence type="predicted"/>
<dbReference type="EMBL" id="QKTW01000019">
    <property type="protein sequence ID" value="PZF72220.1"/>
    <property type="molecule type" value="Genomic_DNA"/>
</dbReference>
<dbReference type="OrthoDB" id="1288696at2"/>
<organism evidence="3 4">
    <name type="scientific">Taibaiella soli</name>
    <dbReference type="NCBI Taxonomy" id="1649169"/>
    <lineage>
        <taxon>Bacteria</taxon>
        <taxon>Pseudomonadati</taxon>
        <taxon>Bacteroidota</taxon>
        <taxon>Chitinophagia</taxon>
        <taxon>Chitinophagales</taxon>
        <taxon>Chitinophagaceae</taxon>
        <taxon>Taibaiella</taxon>
    </lineage>
</organism>